<accession>A0A8J6G249</accession>
<reference evidence="3" key="1">
    <citation type="submission" date="2020-03" db="EMBL/GenBank/DDBJ databases">
        <title>Studies in the Genomics of Life Span.</title>
        <authorList>
            <person name="Glass D."/>
        </authorList>
    </citation>
    <scope>NUCLEOTIDE SEQUENCE</scope>
    <source>
        <strain evidence="3">LTLLF</strain>
        <tissue evidence="3">Muscle</tissue>
    </source>
</reference>
<dbReference type="InterPro" id="IPR000196">
    <property type="entry name" value="Ribosomal_eL19_dom"/>
</dbReference>
<keyword evidence="3" id="KW-0687">Ribonucleoprotein</keyword>
<dbReference type="Proteomes" id="UP000710432">
    <property type="component" value="Unassembled WGS sequence"/>
</dbReference>
<evidence type="ECO:0000256" key="1">
    <source>
        <dbReference type="SAM" id="MobiDB-lite"/>
    </source>
</evidence>
<name>A0A8J6G249_MICOH</name>
<keyword evidence="3" id="KW-0689">Ribosomal protein</keyword>
<dbReference type="GO" id="GO:0022625">
    <property type="term" value="C:cytosolic large ribosomal subunit"/>
    <property type="evidence" value="ECO:0007669"/>
    <property type="project" value="InterPro"/>
</dbReference>
<sequence>MIIRKPVTVHSWARCRENTLAGQNGRDMDIGKRKGTANTRMPETVTWRRRMQILRQHLRRYRESKKIDSHVYHSLYLKVKGNVFKNKQILMEYIHKLKADMARKKILAESRRSKTKEALGGAWPPGQEGVDHQDSVQGGRDQEIELPLSLYIMGCLWPQLDQSLK</sequence>
<protein>
    <submittedName>
        <fullName evidence="3">60S ribosomal protein L19</fullName>
    </submittedName>
</protein>
<dbReference type="SMART" id="SM01416">
    <property type="entry name" value="Ribosomal_L19e"/>
    <property type="match status" value="1"/>
</dbReference>
<dbReference type="PANTHER" id="PTHR10722">
    <property type="entry name" value="60S RIBOSOMAL PROTEIN L19"/>
    <property type="match status" value="1"/>
</dbReference>
<comment type="caution">
    <text evidence="3">The sequence shown here is derived from an EMBL/GenBank/DDBJ whole genome shotgun (WGS) entry which is preliminary data.</text>
</comment>
<proteinExistence type="predicted"/>
<dbReference type="GO" id="GO:0006412">
    <property type="term" value="P:translation"/>
    <property type="evidence" value="ECO:0007669"/>
    <property type="project" value="InterPro"/>
</dbReference>
<evidence type="ECO:0000313" key="3">
    <source>
        <dbReference type="EMBL" id="KAH0502910.1"/>
    </source>
</evidence>
<evidence type="ECO:0000259" key="2">
    <source>
        <dbReference type="SMART" id="SM01416"/>
    </source>
</evidence>
<dbReference type="GO" id="GO:0003723">
    <property type="term" value="F:RNA binding"/>
    <property type="evidence" value="ECO:0007669"/>
    <property type="project" value="InterPro"/>
</dbReference>
<dbReference type="Gene3D" id="1.10.1200.240">
    <property type="match status" value="1"/>
</dbReference>
<dbReference type="AlphaFoldDB" id="A0A8J6G249"/>
<feature type="region of interest" description="Disordered" evidence="1">
    <location>
        <begin position="117"/>
        <end position="137"/>
    </location>
</feature>
<gene>
    <name evidence="3" type="ORF">LTLLF_189930</name>
</gene>
<dbReference type="Pfam" id="PF25476">
    <property type="entry name" value="Ribosomal_L19e_C"/>
    <property type="match status" value="1"/>
</dbReference>
<dbReference type="FunFam" id="1.10.1200.240:FF:000001">
    <property type="entry name" value="Ribosomal protein L19"/>
    <property type="match status" value="1"/>
</dbReference>
<dbReference type="GO" id="GO:0003735">
    <property type="term" value="F:structural constituent of ribosome"/>
    <property type="evidence" value="ECO:0007669"/>
    <property type="project" value="InterPro"/>
</dbReference>
<feature type="domain" description="Large ribosomal subunit protein eL19" evidence="2">
    <location>
        <begin position="2"/>
        <end position="98"/>
    </location>
</feature>
<dbReference type="SUPFAM" id="SSF48140">
    <property type="entry name" value="Ribosomal protein L19 (L19e)"/>
    <property type="match status" value="1"/>
</dbReference>
<dbReference type="EMBL" id="JAATJU010025695">
    <property type="protein sequence ID" value="KAH0502910.1"/>
    <property type="molecule type" value="Genomic_DNA"/>
</dbReference>
<dbReference type="InterPro" id="IPR057260">
    <property type="entry name" value="Ribosomal_L19e_C"/>
</dbReference>
<evidence type="ECO:0000313" key="4">
    <source>
        <dbReference type="Proteomes" id="UP000710432"/>
    </source>
</evidence>
<dbReference type="InterPro" id="IPR039547">
    <property type="entry name" value="Ribosomal_eL19"/>
</dbReference>
<dbReference type="InterPro" id="IPR035970">
    <property type="entry name" value="60S_ribosomal_eL19_sf"/>
</dbReference>
<organism evidence="3 4">
    <name type="scientific">Microtus ochrogaster</name>
    <name type="common">Prairie vole</name>
    <dbReference type="NCBI Taxonomy" id="79684"/>
    <lineage>
        <taxon>Eukaryota</taxon>
        <taxon>Metazoa</taxon>
        <taxon>Chordata</taxon>
        <taxon>Craniata</taxon>
        <taxon>Vertebrata</taxon>
        <taxon>Euteleostomi</taxon>
        <taxon>Mammalia</taxon>
        <taxon>Eutheria</taxon>
        <taxon>Euarchontoglires</taxon>
        <taxon>Glires</taxon>
        <taxon>Rodentia</taxon>
        <taxon>Myomorpha</taxon>
        <taxon>Muroidea</taxon>
        <taxon>Cricetidae</taxon>
        <taxon>Arvicolinae</taxon>
        <taxon>Microtus</taxon>
    </lineage>
</organism>